<accession>A0A6J7R0H2</accession>
<proteinExistence type="predicted"/>
<reference evidence="1" key="1">
    <citation type="submission" date="2020-05" db="EMBL/GenBank/DDBJ databases">
        <authorList>
            <person name="Chiriac C."/>
            <person name="Salcher M."/>
            <person name="Ghai R."/>
            <person name="Kavagutti S V."/>
        </authorList>
    </citation>
    <scope>NUCLEOTIDE SEQUENCE</scope>
</reference>
<gene>
    <name evidence="1" type="ORF">UFOPK3931_03457</name>
</gene>
<sequence>MAPRKPPLGVWLYGMRIAEIAPKGRGYDSRGNATAIGSESYGYDGADRHLSTSNGTTTSTFVRDLTGAVVEYRLNGVVQNRYSGGVTLDASGTSVVERSKLHPSEALVKLLLDHGADPCASAASGQASEIWPPKRPTVSLRSLPNDLPEPASVTFLSCAGSSPS</sequence>
<dbReference type="AlphaFoldDB" id="A0A6J7R0H2"/>
<protein>
    <submittedName>
        <fullName evidence="1">Unannotated protein</fullName>
    </submittedName>
</protein>
<dbReference type="EMBL" id="CAFBOL010000187">
    <property type="protein sequence ID" value="CAB5022665.1"/>
    <property type="molecule type" value="Genomic_DNA"/>
</dbReference>
<name>A0A6J7R0H2_9ZZZZ</name>
<organism evidence="1">
    <name type="scientific">freshwater metagenome</name>
    <dbReference type="NCBI Taxonomy" id="449393"/>
    <lineage>
        <taxon>unclassified sequences</taxon>
        <taxon>metagenomes</taxon>
        <taxon>ecological metagenomes</taxon>
    </lineage>
</organism>
<evidence type="ECO:0000313" key="1">
    <source>
        <dbReference type="EMBL" id="CAB5022665.1"/>
    </source>
</evidence>